<dbReference type="SUPFAM" id="SSF103473">
    <property type="entry name" value="MFS general substrate transporter"/>
    <property type="match status" value="1"/>
</dbReference>
<dbReference type="InterPro" id="IPR050189">
    <property type="entry name" value="MFS_Efflux_Transporters"/>
</dbReference>
<feature type="transmembrane region" description="Helical" evidence="6">
    <location>
        <begin position="205"/>
        <end position="227"/>
    </location>
</feature>
<evidence type="ECO:0000256" key="4">
    <source>
        <dbReference type="ARBA" id="ARBA00022989"/>
    </source>
</evidence>
<keyword evidence="2" id="KW-1003">Cell membrane</keyword>
<feature type="transmembrane region" description="Helical" evidence="6">
    <location>
        <begin position="29"/>
        <end position="58"/>
    </location>
</feature>
<keyword evidence="9" id="KW-1185">Reference proteome</keyword>
<evidence type="ECO:0000256" key="6">
    <source>
        <dbReference type="SAM" id="Phobius"/>
    </source>
</evidence>
<gene>
    <name evidence="8" type="ORF">ACFSDE_07895</name>
</gene>
<feature type="transmembrane region" description="Helical" evidence="6">
    <location>
        <begin position="239"/>
        <end position="259"/>
    </location>
</feature>
<dbReference type="Pfam" id="PF07690">
    <property type="entry name" value="MFS_1"/>
    <property type="match status" value="1"/>
</dbReference>
<evidence type="ECO:0000313" key="8">
    <source>
        <dbReference type="EMBL" id="MFD1946709.1"/>
    </source>
</evidence>
<evidence type="ECO:0000256" key="2">
    <source>
        <dbReference type="ARBA" id="ARBA00022475"/>
    </source>
</evidence>
<protein>
    <submittedName>
        <fullName evidence="8">MFS transporter</fullName>
    </submittedName>
</protein>
<dbReference type="PANTHER" id="PTHR43124:SF3">
    <property type="entry name" value="CHLORAMPHENICOL EFFLUX PUMP RV0191"/>
    <property type="match status" value="1"/>
</dbReference>
<evidence type="ECO:0000259" key="7">
    <source>
        <dbReference type="PROSITE" id="PS50850"/>
    </source>
</evidence>
<dbReference type="PANTHER" id="PTHR43124">
    <property type="entry name" value="PURINE EFFLUX PUMP PBUE"/>
    <property type="match status" value="1"/>
</dbReference>
<feature type="transmembrane region" description="Helical" evidence="6">
    <location>
        <begin position="79"/>
        <end position="98"/>
    </location>
</feature>
<proteinExistence type="predicted"/>
<feature type="transmembrane region" description="Helical" evidence="6">
    <location>
        <begin position="357"/>
        <end position="377"/>
    </location>
</feature>
<feature type="transmembrane region" description="Helical" evidence="6">
    <location>
        <begin position="271"/>
        <end position="289"/>
    </location>
</feature>
<feature type="transmembrane region" description="Helical" evidence="6">
    <location>
        <begin position="133"/>
        <end position="154"/>
    </location>
</feature>
<dbReference type="EMBL" id="JBHUGD010000003">
    <property type="protein sequence ID" value="MFD1946709.1"/>
    <property type="molecule type" value="Genomic_DNA"/>
</dbReference>
<comment type="subcellular location">
    <subcellularLocation>
        <location evidence="1">Cell membrane</location>
        <topology evidence="1">Multi-pass membrane protein</topology>
    </subcellularLocation>
</comment>
<evidence type="ECO:0000256" key="3">
    <source>
        <dbReference type="ARBA" id="ARBA00022692"/>
    </source>
</evidence>
<keyword evidence="3 6" id="KW-0812">Transmembrane</keyword>
<feature type="domain" description="Major facilitator superfamily (MFS) profile" evidence="7">
    <location>
        <begin position="8"/>
        <end position="382"/>
    </location>
</feature>
<name>A0ABW4TJ66_9ACTN</name>
<reference evidence="9" key="1">
    <citation type="journal article" date="2019" name="Int. J. Syst. Evol. Microbiol.">
        <title>The Global Catalogue of Microorganisms (GCM) 10K type strain sequencing project: providing services to taxonomists for standard genome sequencing and annotation.</title>
        <authorList>
            <consortium name="The Broad Institute Genomics Platform"/>
            <consortium name="The Broad Institute Genome Sequencing Center for Infectious Disease"/>
            <person name="Wu L."/>
            <person name="Ma J."/>
        </authorList>
    </citation>
    <scope>NUCLEOTIDE SEQUENCE [LARGE SCALE GENOMIC DNA]</scope>
    <source>
        <strain evidence="9">CGMCC 1.12477</strain>
    </source>
</reference>
<comment type="caution">
    <text evidence="8">The sequence shown here is derived from an EMBL/GenBank/DDBJ whole genome shotgun (WGS) entry which is preliminary data.</text>
</comment>
<dbReference type="Proteomes" id="UP001597351">
    <property type="component" value="Unassembled WGS sequence"/>
</dbReference>
<evidence type="ECO:0000256" key="5">
    <source>
        <dbReference type="ARBA" id="ARBA00023136"/>
    </source>
</evidence>
<dbReference type="Gene3D" id="1.20.1250.20">
    <property type="entry name" value="MFS general substrate transporter like domains"/>
    <property type="match status" value="1"/>
</dbReference>
<evidence type="ECO:0000256" key="1">
    <source>
        <dbReference type="ARBA" id="ARBA00004651"/>
    </source>
</evidence>
<dbReference type="InterPro" id="IPR036259">
    <property type="entry name" value="MFS_trans_sf"/>
</dbReference>
<feature type="transmembrane region" description="Helical" evidence="6">
    <location>
        <begin position="160"/>
        <end position="181"/>
    </location>
</feature>
<feature type="transmembrane region" description="Helical" evidence="6">
    <location>
        <begin position="295"/>
        <end position="313"/>
    </location>
</feature>
<feature type="transmembrane region" description="Helical" evidence="6">
    <location>
        <begin position="325"/>
        <end position="351"/>
    </location>
</feature>
<organism evidence="8 9">
    <name type="scientific">Nocardioides aestuarii</name>
    <dbReference type="NCBI Taxonomy" id="252231"/>
    <lineage>
        <taxon>Bacteria</taxon>
        <taxon>Bacillati</taxon>
        <taxon>Actinomycetota</taxon>
        <taxon>Actinomycetes</taxon>
        <taxon>Propionibacteriales</taxon>
        <taxon>Nocardioidaceae</taxon>
        <taxon>Nocardioides</taxon>
    </lineage>
</organism>
<keyword evidence="4 6" id="KW-1133">Transmembrane helix</keyword>
<dbReference type="InterPro" id="IPR011701">
    <property type="entry name" value="MFS"/>
</dbReference>
<dbReference type="RefSeq" id="WP_343917114.1">
    <property type="nucleotide sequence ID" value="NZ_BAAAJT010000002.1"/>
</dbReference>
<keyword evidence="5 6" id="KW-0472">Membrane</keyword>
<sequence>MSGRRPPPLRLLQVTTLVSTLDRFAMPPMLVAIAAGLGVPLASVVTAAGAYFLVYGLGQPLWGFASDRYGRVTVLRGSLLVAGVLSLVSALSPTVLVLGITRGLAGGFFGAAYPSALIYLGDTVEPARRQQAITGLMVGVAVGTAAASAGAGALADLTSWRLAFVLTGTAAVVLSFVLRALPEPDSGGPRATVRSSLGAIARSRVTLLVLAFAFTEGVVLLGALTLLPTAVESAGASATLAGAVTGVYGVAVLLGSSSVGRLSLAWHPARLILLGAGCGALGAALLALSQAPLTAVVVAVLLGVAWSAMHSSLQTWATEVLPGARAVVVSLFAGALFVGSALAAAAVAAPVESGRFGAVYAGYAALALPLGVGAWAARRHWRRPVAGGEP</sequence>
<evidence type="ECO:0000313" key="9">
    <source>
        <dbReference type="Proteomes" id="UP001597351"/>
    </source>
</evidence>
<dbReference type="PROSITE" id="PS50850">
    <property type="entry name" value="MFS"/>
    <property type="match status" value="1"/>
</dbReference>
<accession>A0ABW4TJ66</accession>
<dbReference type="InterPro" id="IPR020846">
    <property type="entry name" value="MFS_dom"/>
</dbReference>
<feature type="transmembrane region" description="Helical" evidence="6">
    <location>
        <begin position="104"/>
        <end position="121"/>
    </location>
</feature>